<sequence>MEERRKIILKRRPEKIIVGGIIVLVFAVYFFELLLILPKIYGPGFSSSHKIAHVVAGTWILFNALISMWKFIVVDPGSGSVVLPSILKEGWRFCYQCEANYPPRSYHCFSCDQCVLVRDHHCVIGANCVGYKTRRYFLHMNIYLWIALLYANILNMDFVFELYHTINSQSLLTMFMPMLAWMFGIAKGETFLMAMFTSLCVVSFLYATAILLFHMRNTLKGRTTPEVMKKLGQMYNLGIVNNLREAFGINWPIAWISPLIPSPLPGDGITFKEKEFVEQNEKSM</sequence>
<keyword evidence="5 7" id="KW-0472">Membrane</keyword>
<dbReference type="Pfam" id="PF01529">
    <property type="entry name" value="DHHC"/>
    <property type="match status" value="1"/>
</dbReference>
<feature type="transmembrane region" description="Helical" evidence="7">
    <location>
        <begin position="142"/>
        <end position="163"/>
    </location>
</feature>
<organism evidence="9">
    <name type="scientific">Phallusia mammillata</name>
    <dbReference type="NCBI Taxonomy" id="59560"/>
    <lineage>
        <taxon>Eukaryota</taxon>
        <taxon>Metazoa</taxon>
        <taxon>Chordata</taxon>
        <taxon>Tunicata</taxon>
        <taxon>Ascidiacea</taxon>
        <taxon>Phlebobranchia</taxon>
        <taxon>Ascidiidae</taxon>
        <taxon>Phallusia</taxon>
    </lineage>
</organism>
<comment type="domain">
    <text evidence="7">The DHHC domain is required for palmitoyltransferase activity.</text>
</comment>
<keyword evidence="2 7" id="KW-0808">Transferase</keyword>
<feature type="domain" description="Palmitoyltransferase DHHC" evidence="8">
    <location>
        <begin position="89"/>
        <end position="230"/>
    </location>
</feature>
<evidence type="ECO:0000259" key="8">
    <source>
        <dbReference type="Pfam" id="PF01529"/>
    </source>
</evidence>
<dbReference type="EC" id="2.3.1.225" evidence="7"/>
<evidence type="ECO:0000256" key="4">
    <source>
        <dbReference type="ARBA" id="ARBA00022989"/>
    </source>
</evidence>
<feature type="transmembrane region" description="Helical" evidence="7">
    <location>
        <begin position="50"/>
        <end position="72"/>
    </location>
</feature>
<comment type="subcellular location">
    <subcellularLocation>
        <location evidence="1">Membrane</location>
        <topology evidence="1">Multi-pass membrane protein</topology>
    </subcellularLocation>
</comment>
<comment type="catalytic activity">
    <reaction evidence="7">
        <text>L-cysteinyl-[protein] + hexadecanoyl-CoA = S-hexadecanoyl-L-cysteinyl-[protein] + CoA</text>
        <dbReference type="Rhea" id="RHEA:36683"/>
        <dbReference type="Rhea" id="RHEA-COMP:10131"/>
        <dbReference type="Rhea" id="RHEA-COMP:11032"/>
        <dbReference type="ChEBI" id="CHEBI:29950"/>
        <dbReference type="ChEBI" id="CHEBI:57287"/>
        <dbReference type="ChEBI" id="CHEBI:57379"/>
        <dbReference type="ChEBI" id="CHEBI:74151"/>
        <dbReference type="EC" id="2.3.1.225"/>
    </reaction>
</comment>
<evidence type="ECO:0000256" key="5">
    <source>
        <dbReference type="ARBA" id="ARBA00023136"/>
    </source>
</evidence>
<evidence type="ECO:0000313" key="9">
    <source>
        <dbReference type="EMBL" id="CAB3267902.1"/>
    </source>
</evidence>
<dbReference type="GO" id="GO:0016020">
    <property type="term" value="C:membrane"/>
    <property type="evidence" value="ECO:0007669"/>
    <property type="project" value="UniProtKB-SubCell"/>
</dbReference>
<evidence type="ECO:0000256" key="1">
    <source>
        <dbReference type="ARBA" id="ARBA00004141"/>
    </source>
</evidence>
<reference evidence="9" key="1">
    <citation type="submission" date="2020-04" db="EMBL/GenBank/DDBJ databases">
        <authorList>
            <person name="Neveu A P."/>
        </authorList>
    </citation>
    <scope>NUCLEOTIDE SEQUENCE</scope>
    <source>
        <tissue evidence="9">Whole embryo</tissue>
    </source>
</reference>
<evidence type="ECO:0000256" key="6">
    <source>
        <dbReference type="ARBA" id="ARBA00023315"/>
    </source>
</evidence>
<evidence type="ECO:0000256" key="2">
    <source>
        <dbReference type="ARBA" id="ARBA00022679"/>
    </source>
</evidence>
<dbReference type="InterPro" id="IPR001594">
    <property type="entry name" value="Palmitoyltrfase_DHHC"/>
</dbReference>
<evidence type="ECO:0000256" key="7">
    <source>
        <dbReference type="RuleBase" id="RU079119"/>
    </source>
</evidence>
<dbReference type="InterPro" id="IPR039859">
    <property type="entry name" value="PFA4/ZDH16/20/ERF2-like"/>
</dbReference>
<keyword evidence="3 7" id="KW-0812">Transmembrane</keyword>
<dbReference type="EMBL" id="LR792040">
    <property type="protein sequence ID" value="CAB3267902.1"/>
    <property type="molecule type" value="mRNA"/>
</dbReference>
<dbReference type="PROSITE" id="PS50216">
    <property type="entry name" value="DHHC"/>
    <property type="match status" value="1"/>
</dbReference>
<name>A0A6F9DWV8_9ASCI</name>
<feature type="transmembrane region" description="Helical" evidence="7">
    <location>
        <begin position="192"/>
        <end position="213"/>
    </location>
</feature>
<evidence type="ECO:0000256" key="3">
    <source>
        <dbReference type="ARBA" id="ARBA00022692"/>
    </source>
</evidence>
<dbReference type="AlphaFoldDB" id="A0A6F9DWV8"/>
<gene>
    <name evidence="9" type="primary">Zdhhc24-001</name>
</gene>
<keyword evidence="6 7" id="KW-0012">Acyltransferase</keyword>
<accession>A0A6F9DWV8</accession>
<dbReference type="PANTHER" id="PTHR12246">
    <property type="entry name" value="PALMITOYLTRANSFERASE ZDHHC16"/>
    <property type="match status" value="1"/>
</dbReference>
<comment type="similarity">
    <text evidence="7">Belongs to the DHHC palmitoyltransferase family.</text>
</comment>
<feature type="transmembrane region" description="Helical" evidence="7">
    <location>
        <begin position="16"/>
        <end position="38"/>
    </location>
</feature>
<protein>
    <recommendedName>
        <fullName evidence="7">Palmitoyltransferase</fullName>
        <ecNumber evidence="7">2.3.1.225</ecNumber>
    </recommendedName>
</protein>
<dbReference type="GO" id="GO:0019706">
    <property type="term" value="F:protein-cysteine S-palmitoyltransferase activity"/>
    <property type="evidence" value="ECO:0007669"/>
    <property type="project" value="UniProtKB-EC"/>
</dbReference>
<proteinExistence type="evidence at transcript level"/>
<keyword evidence="4 7" id="KW-1133">Transmembrane helix</keyword>